<dbReference type="AlphaFoldDB" id="A0A9X2XU17"/>
<sequence length="355" mass="37719">MKHIYLLILSSLLFFVAFAGTKKLVVNNGDFSTANSWLPSVVPADGDVLIVPANYTLIVAKNINVAPNNITIIVDGTVDLTNGKLILGSGSAIYLSSSTAAIVSSKGNPADKITIGGSEKYNGQVGDIAGPALADISTATTSTATSGFVSPSVSTITTYELLAGRSSSSDFTVLPVKFLSFIVSKASTGVTVQWSTAQEINASVFHIERSEDSRTWRTIATVKAVGNSTNVQSYSYTDKTILNKVAYYRIKEVDTDGQYTYTDVKNVTNQSTQSVAANNVTIIANGNNVMVNFSKQVAGTVVVRLINFGGQVLTQQAYSQASQQIVFNKTYVNKGNYIISVSNNSDLNVAKQVAL</sequence>
<dbReference type="Proteomes" id="UP001155483">
    <property type="component" value="Unassembled WGS sequence"/>
</dbReference>
<evidence type="ECO:0000313" key="2">
    <source>
        <dbReference type="Proteomes" id="UP001155483"/>
    </source>
</evidence>
<evidence type="ECO:0008006" key="3">
    <source>
        <dbReference type="Google" id="ProtNLM"/>
    </source>
</evidence>
<protein>
    <recommendedName>
        <fullName evidence="3">T9SS type A sorting domain-containing protein</fullName>
    </recommendedName>
</protein>
<name>A0A9X2XU17_9BACT</name>
<gene>
    <name evidence="1" type="ORF">OCK74_04930</name>
</gene>
<comment type="caution">
    <text evidence="1">The sequence shown here is derived from an EMBL/GenBank/DDBJ whole genome shotgun (WGS) entry which is preliminary data.</text>
</comment>
<evidence type="ECO:0000313" key="1">
    <source>
        <dbReference type="EMBL" id="MCU7548446.1"/>
    </source>
</evidence>
<proteinExistence type="predicted"/>
<dbReference type="RefSeq" id="WP_279295893.1">
    <property type="nucleotide sequence ID" value="NZ_JAOTIF010000002.1"/>
</dbReference>
<reference evidence="1" key="1">
    <citation type="submission" date="2022-09" db="EMBL/GenBank/DDBJ databases">
        <authorList>
            <person name="Yuan C."/>
            <person name="Ke Z."/>
        </authorList>
    </citation>
    <scope>NUCLEOTIDE SEQUENCE</scope>
    <source>
        <strain evidence="1">LB-8</strain>
    </source>
</reference>
<accession>A0A9X2XU17</accession>
<keyword evidence="2" id="KW-1185">Reference proteome</keyword>
<organism evidence="1 2">
    <name type="scientific">Paraflavisolibacter caeni</name>
    <dbReference type="NCBI Taxonomy" id="2982496"/>
    <lineage>
        <taxon>Bacteria</taxon>
        <taxon>Pseudomonadati</taxon>
        <taxon>Bacteroidota</taxon>
        <taxon>Chitinophagia</taxon>
        <taxon>Chitinophagales</taxon>
        <taxon>Chitinophagaceae</taxon>
        <taxon>Paraflavisolibacter</taxon>
    </lineage>
</organism>
<dbReference type="EMBL" id="JAOTIF010000002">
    <property type="protein sequence ID" value="MCU7548446.1"/>
    <property type="molecule type" value="Genomic_DNA"/>
</dbReference>
<reference evidence="1" key="2">
    <citation type="submission" date="2023-04" db="EMBL/GenBank/DDBJ databases">
        <title>Paracnuella aquatica gen. nov., sp. nov., a member of the family Chitinophagaceae isolated from a hot spring.</title>
        <authorList>
            <person name="Wang C."/>
        </authorList>
    </citation>
    <scope>NUCLEOTIDE SEQUENCE</scope>
    <source>
        <strain evidence="1">LB-8</strain>
    </source>
</reference>